<keyword evidence="3" id="KW-0449">Lipoprotein</keyword>
<evidence type="ECO:0000256" key="1">
    <source>
        <dbReference type="SAM" id="MobiDB-lite"/>
    </source>
</evidence>
<dbReference type="NCBIfam" id="TIGR02898">
    <property type="entry name" value="spore_YhcN_YlaJ"/>
    <property type="match status" value="1"/>
</dbReference>
<feature type="region of interest" description="Disordered" evidence="1">
    <location>
        <begin position="163"/>
        <end position="198"/>
    </location>
</feature>
<comment type="caution">
    <text evidence="3">The sequence shown here is derived from an EMBL/GenBank/DDBJ whole genome shotgun (WGS) entry which is preliminary data.</text>
</comment>
<sequence length="198" mass="22101">MKKIFLLFIVISFIFMVGCQAVNKPPANEAAPPNKQIKQSVRVPQTVPEPKRDQSPEAIAHRLATLAVKVPQVKDATAIVFGKYAIVGLDLDAHLDRSRIGTIKYSVAEALKEDPQGANALVTSDPDIVQRIREMNEDIKRGHPIKGFAEELADIASRIIPQVPKAIPKREEPPTKENQQKMNQTNNPKEPRKDLYQK</sequence>
<keyword evidence="4" id="KW-1185">Reference proteome</keyword>
<evidence type="ECO:0000313" key="4">
    <source>
        <dbReference type="Proteomes" id="UP000295788"/>
    </source>
</evidence>
<dbReference type="Proteomes" id="UP000295788">
    <property type="component" value="Unassembled WGS sequence"/>
</dbReference>
<evidence type="ECO:0000313" key="3">
    <source>
        <dbReference type="EMBL" id="TCS84439.1"/>
    </source>
</evidence>
<feature type="signal peptide" evidence="2">
    <location>
        <begin position="1"/>
        <end position="21"/>
    </location>
</feature>
<organism evidence="3 4">
    <name type="scientific">Tepidibacillus fermentans</name>
    <dbReference type="NCBI Taxonomy" id="1281767"/>
    <lineage>
        <taxon>Bacteria</taxon>
        <taxon>Bacillati</taxon>
        <taxon>Bacillota</taxon>
        <taxon>Bacilli</taxon>
        <taxon>Bacillales</taxon>
        <taxon>Bacillaceae</taxon>
        <taxon>Tepidibacillus</taxon>
    </lineage>
</organism>
<protein>
    <submittedName>
        <fullName evidence="3">YhcN/YlaJ family sporulation lipoprotein</fullName>
    </submittedName>
</protein>
<keyword evidence="2" id="KW-0732">Signal</keyword>
<feature type="compositionally biased region" description="Basic and acidic residues" evidence="1">
    <location>
        <begin position="168"/>
        <end position="179"/>
    </location>
</feature>
<dbReference type="AlphaFoldDB" id="A0A4V2UT70"/>
<dbReference type="RefSeq" id="WP_132766678.1">
    <property type="nucleotide sequence ID" value="NZ_SMAB01000001.1"/>
</dbReference>
<accession>A0A4V2UT70</accession>
<dbReference type="InterPro" id="IPR014247">
    <property type="entry name" value="Spore_lipoprot_YhcN/YlaJ"/>
</dbReference>
<reference evidence="3 4" key="1">
    <citation type="submission" date="2019-03" db="EMBL/GenBank/DDBJ databases">
        <title>Genomic Encyclopedia of Type Strains, Phase IV (KMG-IV): sequencing the most valuable type-strain genomes for metagenomic binning, comparative biology and taxonomic classification.</title>
        <authorList>
            <person name="Goeker M."/>
        </authorList>
    </citation>
    <scope>NUCLEOTIDE SEQUENCE [LARGE SCALE GENOMIC DNA]</scope>
    <source>
        <strain evidence="3 4">DSM 23802</strain>
    </source>
</reference>
<evidence type="ECO:0000256" key="2">
    <source>
        <dbReference type="SAM" id="SignalP"/>
    </source>
</evidence>
<proteinExistence type="predicted"/>
<dbReference type="OrthoDB" id="2381329at2"/>
<dbReference type="EMBL" id="SMAB01000001">
    <property type="protein sequence ID" value="TCS84439.1"/>
    <property type="molecule type" value="Genomic_DNA"/>
</dbReference>
<gene>
    <name evidence="3" type="ORF">EDD72_101103</name>
</gene>
<feature type="compositionally biased region" description="Basic and acidic residues" evidence="1">
    <location>
        <begin position="189"/>
        <end position="198"/>
    </location>
</feature>
<name>A0A4V2UT70_9BACI</name>
<feature type="chain" id="PRO_5020547710" evidence="2">
    <location>
        <begin position="22"/>
        <end position="198"/>
    </location>
</feature>
<dbReference type="PROSITE" id="PS51257">
    <property type="entry name" value="PROKAR_LIPOPROTEIN"/>
    <property type="match status" value="1"/>
</dbReference>
<feature type="region of interest" description="Disordered" evidence="1">
    <location>
        <begin position="26"/>
        <end position="55"/>
    </location>
</feature>
<dbReference type="Pfam" id="PF09580">
    <property type="entry name" value="Spore_YhcN_YlaJ"/>
    <property type="match status" value="1"/>
</dbReference>
<dbReference type="GO" id="GO:0030435">
    <property type="term" value="P:sporulation resulting in formation of a cellular spore"/>
    <property type="evidence" value="ECO:0007669"/>
    <property type="project" value="InterPro"/>
</dbReference>
<dbReference type="InterPro" id="IPR019076">
    <property type="entry name" value="Spore_lipoprot_YhcN/YlaJ-like"/>
</dbReference>